<dbReference type="CDD" id="cd01335">
    <property type="entry name" value="Radical_SAM"/>
    <property type="match status" value="1"/>
</dbReference>
<proteinExistence type="inferred from homology"/>
<evidence type="ECO:0000256" key="3">
    <source>
        <dbReference type="ARBA" id="ARBA00022679"/>
    </source>
</evidence>
<dbReference type="InterPro" id="IPR006638">
    <property type="entry name" value="Elp3/MiaA/NifB-like_rSAM"/>
</dbReference>
<dbReference type="InterPro" id="IPR058240">
    <property type="entry name" value="rSAM_sf"/>
</dbReference>
<comment type="similarity">
    <text evidence="8">Belongs to the methylthiotransferase family. RimO subfamily.</text>
</comment>
<dbReference type="GO" id="GO:0051539">
    <property type="term" value="F:4 iron, 4 sulfur cluster binding"/>
    <property type="evidence" value="ECO:0007669"/>
    <property type="project" value="UniProtKB-UniRule"/>
</dbReference>
<accession>A0AA37MYM5</accession>
<evidence type="ECO:0000259" key="11">
    <source>
        <dbReference type="PROSITE" id="PS51918"/>
    </source>
</evidence>
<comment type="cofactor">
    <cofactor evidence="8">
        <name>[4Fe-4S] cluster</name>
        <dbReference type="ChEBI" id="CHEBI:49883"/>
    </cofactor>
    <text evidence="8">Binds 2 [4Fe-4S] clusters. One cluster is coordinated with 3 cysteines and an exchangeable S-adenosyl-L-methionine.</text>
</comment>
<dbReference type="InterPro" id="IPR038135">
    <property type="entry name" value="Methylthiotransferase_N_sf"/>
</dbReference>
<dbReference type="NCBIfam" id="TIGR01125">
    <property type="entry name" value="30S ribosomal protein S12 methylthiotransferase RimO"/>
    <property type="match status" value="1"/>
</dbReference>
<comment type="catalytic activity">
    <reaction evidence="8">
        <text>L-aspartate(89)-[ribosomal protein uS12]-hydrogen + (sulfur carrier)-SH + AH2 + 2 S-adenosyl-L-methionine = 3-methylsulfanyl-L-aspartate(89)-[ribosomal protein uS12]-hydrogen + (sulfur carrier)-H + 5'-deoxyadenosine + L-methionine + A + S-adenosyl-L-homocysteine + 2 H(+)</text>
        <dbReference type="Rhea" id="RHEA:37087"/>
        <dbReference type="Rhea" id="RHEA-COMP:10460"/>
        <dbReference type="Rhea" id="RHEA-COMP:10461"/>
        <dbReference type="Rhea" id="RHEA-COMP:14737"/>
        <dbReference type="Rhea" id="RHEA-COMP:14739"/>
        <dbReference type="ChEBI" id="CHEBI:13193"/>
        <dbReference type="ChEBI" id="CHEBI:15378"/>
        <dbReference type="ChEBI" id="CHEBI:17319"/>
        <dbReference type="ChEBI" id="CHEBI:17499"/>
        <dbReference type="ChEBI" id="CHEBI:29917"/>
        <dbReference type="ChEBI" id="CHEBI:29961"/>
        <dbReference type="ChEBI" id="CHEBI:57844"/>
        <dbReference type="ChEBI" id="CHEBI:57856"/>
        <dbReference type="ChEBI" id="CHEBI:59789"/>
        <dbReference type="ChEBI" id="CHEBI:64428"/>
        <dbReference type="ChEBI" id="CHEBI:73599"/>
        <dbReference type="EC" id="2.8.4.4"/>
    </reaction>
</comment>
<dbReference type="GO" id="GO:0046872">
    <property type="term" value="F:metal ion binding"/>
    <property type="evidence" value="ECO:0007669"/>
    <property type="project" value="UniProtKB-KW"/>
</dbReference>
<dbReference type="SFLD" id="SFLDG01082">
    <property type="entry name" value="B12-binding_domain_containing"/>
    <property type="match status" value="1"/>
</dbReference>
<dbReference type="HAMAP" id="MF_01865">
    <property type="entry name" value="MTTase_RimO"/>
    <property type="match status" value="1"/>
</dbReference>
<feature type="binding site" evidence="8">
    <location>
        <position position="153"/>
    </location>
    <ligand>
        <name>[4Fe-4S] cluster</name>
        <dbReference type="ChEBI" id="CHEBI:49883"/>
        <label>2</label>
        <note>4Fe-4S-S-AdoMet</note>
    </ligand>
</feature>
<keyword evidence="2 8" id="KW-0963">Cytoplasm</keyword>
<evidence type="ECO:0000313" key="12">
    <source>
        <dbReference type="EMBL" id="GJN64682.1"/>
    </source>
</evidence>
<feature type="domain" description="Radical SAM core" evidence="11">
    <location>
        <begin position="139"/>
        <end position="370"/>
    </location>
</feature>
<dbReference type="Gene3D" id="3.40.50.12160">
    <property type="entry name" value="Methylthiotransferase, N-terminal domain"/>
    <property type="match status" value="1"/>
</dbReference>
<keyword evidence="6 8" id="KW-0408">Iron</keyword>
<dbReference type="AlphaFoldDB" id="A0AA37MYM5"/>
<dbReference type="SFLD" id="SFLDF00274">
    <property type="entry name" value="ribosomal_protein_S12_methylth"/>
    <property type="match status" value="1"/>
</dbReference>
<feature type="binding site" evidence="8">
    <location>
        <position position="160"/>
    </location>
    <ligand>
        <name>[4Fe-4S] cluster</name>
        <dbReference type="ChEBI" id="CHEBI:49883"/>
        <label>2</label>
        <note>4Fe-4S-S-AdoMet</note>
    </ligand>
</feature>
<dbReference type="GO" id="GO:0103039">
    <property type="term" value="F:protein methylthiotransferase activity"/>
    <property type="evidence" value="ECO:0007669"/>
    <property type="project" value="UniProtKB-EC"/>
</dbReference>
<evidence type="ECO:0000259" key="10">
    <source>
        <dbReference type="PROSITE" id="PS51449"/>
    </source>
</evidence>
<evidence type="ECO:0000256" key="5">
    <source>
        <dbReference type="ARBA" id="ARBA00022723"/>
    </source>
</evidence>
<evidence type="ECO:0000256" key="6">
    <source>
        <dbReference type="ARBA" id="ARBA00023004"/>
    </source>
</evidence>
<dbReference type="GO" id="GO:0140101">
    <property type="term" value="F:catalytic activity, acting on a tRNA"/>
    <property type="evidence" value="ECO:0007669"/>
    <property type="project" value="UniProtKB-ARBA"/>
</dbReference>
<feature type="binding site" evidence="8">
    <location>
        <position position="157"/>
    </location>
    <ligand>
        <name>[4Fe-4S] cluster</name>
        <dbReference type="ChEBI" id="CHEBI:49883"/>
        <label>2</label>
        <note>4Fe-4S-S-AdoMet</note>
    </ligand>
</feature>
<feature type="binding site" evidence="8">
    <location>
        <position position="46"/>
    </location>
    <ligand>
        <name>[4Fe-4S] cluster</name>
        <dbReference type="ChEBI" id="CHEBI:49883"/>
        <label>1</label>
    </ligand>
</feature>
<dbReference type="InterPro" id="IPR007197">
    <property type="entry name" value="rSAM"/>
</dbReference>
<evidence type="ECO:0000259" key="9">
    <source>
        <dbReference type="PROSITE" id="PS50926"/>
    </source>
</evidence>
<evidence type="ECO:0000256" key="1">
    <source>
        <dbReference type="ARBA" id="ARBA00022485"/>
    </source>
</evidence>
<comment type="function">
    <text evidence="8">Catalyzes the methylthiolation of an aspartic acid residue of ribosomal protein uS12.</text>
</comment>
<dbReference type="Pfam" id="PF04055">
    <property type="entry name" value="Radical_SAM"/>
    <property type="match status" value="1"/>
</dbReference>
<dbReference type="Gene3D" id="2.40.50.140">
    <property type="entry name" value="Nucleic acid-binding proteins"/>
    <property type="match status" value="1"/>
</dbReference>
<dbReference type="InterPro" id="IPR012340">
    <property type="entry name" value="NA-bd_OB-fold"/>
</dbReference>
<dbReference type="Pfam" id="PF00919">
    <property type="entry name" value="UPF0004"/>
    <property type="match status" value="1"/>
</dbReference>
<dbReference type="InterPro" id="IPR002792">
    <property type="entry name" value="TRAM_dom"/>
</dbReference>
<dbReference type="Pfam" id="PF18693">
    <property type="entry name" value="TRAM_2"/>
    <property type="match status" value="1"/>
</dbReference>
<keyword evidence="5 8" id="KW-0479">Metal-binding</keyword>
<sequence>MKIACISLGCPKNQVDLDCMVHTLLAAGHETVADLSEADVALVNTCGFIESAKAEAIENILEACACKEQNPNLKVVVTGCLAERYRSQIREEIPEVDAVVGCASNGVIDSIVARVTGGEQLESYGPKKEFPLGGKRVIGTPAHYAYLKIAEGCNNRCHYCAIPLIRGPLRSRPLEDCLAEARWLASEGVKELIVVAQDPTAYGEDWGQPGSICELLDRINEIEGIEWIRIMYAYPERITDKFIAAMQRNKKVVPYLDLPIQHCNDEILHNMNRRSTRAELLEVIGRLRAAIPGITLRTTLIAGFPGETEAQFEELCQFVKEVQFDRLGCFAYSAEENTLAARMEGQLDQETKDRRAELVMQIQTGIMSQKQAAKVGQTVRALCDGIDEESGLYLCRTAGDAPEVDGCVCVSSETPLYPGEFYTIRVEESDLYDLYGVVEEK</sequence>
<dbReference type="PANTHER" id="PTHR43837">
    <property type="entry name" value="RIBOSOMAL PROTEIN S12 METHYLTHIOTRANSFERASE RIMO"/>
    <property type="match status" value="1"/>
</dbReference>
<evidence type="ECO:0000313" key="13">
    <source>
        <dbReference type="Proteomes" id="UP001055185"/>
    </source>
</evidence>
<feature type="binding site" evidence="8">
    <location>
        <position position="10"/>
    </location>
    <ligand>
        <name>[4Fe-4S] cluster</name>
        <dbReference type="ChEBI" id="CHEBI:49883"/>
        <label>1</label>
    </ligand>
</feature>
<comment type="caution">
    <text evidence="12">The sequence shown here is derived from an EMBL/GenBank/DDBJ whole genome shotgun (WGS) entry which is preliminary data.</text>
</comment>
<dbReference type="Gene3D" id="3.80.30.20">
    <property type="entry name" value="tm_1862 like domain"/>
    <property type="match status" value="1"/>
</dbReference>
<feature type="domain" description="MTTase N-terminal" evidence="10">
    <location>
        <begin position="1"/>
        <end position="117"/>
    </location>
</feature>
<keyword evidence="7 8" id="KW-0411">Iron-sulfur</keyword>
<keyword evidence="12" id="KW-0689">Ribosomal protein</keyword>
<keyword evidence="12" id="KW-0687">Ribonucleoprotein</keyword>
<dbReference type="EC" id="2.8.4.4" evidence="8"/>
<dbReference type="PROSITE" id="PS51449">
    <property type="entry name" value="MTTASE_N"/>
    <property type="match status" value="1"/>
</dbReference>
<dbReference type="SFLD" id="SFLDG01061">
    <property type="entry name" value="methylthiotransferase"/>
    <property type="match status" value="1"/>
</dbReference>
<dbReference type="SFLD" id="SFLDS00029">
    <property type="entry name" value="Radical_SAM"/>
    <property type="match status" value="1"/>
</dbReference>
<comment type="subcellular location">
    <subcellularLocation>
        <location evidence="8">Cytoplasm</location>
    </subcellularLocation>
</comment>
<dbReference type="InterPro" id="IPR013848">
    <property type="entry name" value="Methylthiotransferase_N"/>
</dbReference>
<dbReference type="PROSITE" id="PS50926">
    <property type="entry name" value="TRAM"/>
    <property type="match status" value="1"/>
</dbReference>
<dbReference type="NCBIfam" id="TIGR00089">
    <property type="entry name" value="MiaB/RimO family radical SAM methylthiotransferase"/>
    <property type="match status" value="1"/>
</dbReference>
<name>A0AA37MYM5_9FIRM</name>
<dbReference type="Proteomes" id="UP001055185">
    <property type="component" value="Unassembled WGS sequence"/>
</dbReference>
<dbReference type="SUPFAM" id="SSF102114">
    <property type="entry name" value="Radical SAM enzymes"/>
    <property type="match status" value="1"/>
</dbReference>
<dbReference type="InterPro" id="IPR005840">
    <property type="entry name" value="Ribosomal_uS12_MeSTrfase_RimO"/>
</dbReference>
<gene>
    <name evidence="8 12" type="primary">rimO</name>
    <name evidence="12" type="ORF">JCM17207_13070</name>
</gene>
<evidence type="ECO:0000256" key="2">
    <source>
        <dbReference type="ARBA" id="ARBA00022490"/>
    </source>
</evidence>
<keyword evidence="13" id="KW-1185">Reference proteome</keyword>
<evidence type="ECO:0000256" key="8">
    <source>
        <dbReference type="HAMAP-Rule" id="MF_01865"/>
    </source>
</evidence>
<dbReference type="GO" id="GO:0035600">
    <property type="term" value="P:tRNA methylthiolation"/>
    <property type="evidence" value="ECO:0007669"/>
    <property type="project" value="UniProtKB-ARBA"/>
</dbReference>
<keyword evidence="1 8" id="KW-0004">4Fe-4S</keyword>
<keyword evidence="4 8" id="KW-0949">S-adenosyl-L-methionine</keyword>
<dbReference type="GO" id="GO:0005840">
    <property type="term" value="C:ribosome"/>
    <property type="evidence" value="ECO:0007669"/>
    <property type="project" value="UniProtKB-KW"/>
</dbReference>
<dbReference type="InterPro" id="IPR005839">
    <property type="entry name" value="Methylthiotransferase"/>
</dbReference>
<dbReference type="EMBL" id="BQKV01000041">
    <property type="protein sequence ID" value="GJN64682.1"/>
    <property type="molecule type" value="Genomic_DNA"/>
</dbReference>
<feature type="domain" description="TRAM" evidence="9">
    <location>
        <begin position="372"/>
        <end position="440"/>
    </location>
</feature>
<dbReference type="GO" id="GO:0005829">
    <property type="term" value="C:cytosol"/>
    <property type="evidence" value="ECO:0007669"/>
    <property type="project" value="TreeGrafter"/>
</dbReference>
<dbReference type="GO" id="GO:0035599">
    <property type="term" value="F:aspartic acid methylthiotransferase activity"/>
    <property type="evidence" value="ECO:0007669"/>
    <property type="project" value="TreeGrafter"/>
</dbReference>
<dbReference type="RefSeq" id="WP_238316876.1">
    <property type="nucleotide sequence ID" value="NZ_BQKV01000041.1"/>
</dbReference>
<reference evidence="12" key="1">
    <citation type="journal article" date="2022" name="Int. J. Syst. Evol. Microbiol.">
        <title>Genome-based, phenotypic and chemotaxonomic classification of Faecalibacterium strains: proposal of three novel species Faecalibacterium duncaniae sp. nov., Faecalibacterium hattorii sp. nov. and Faecalibacterium gallinarum sp. nov. .</title>
        <authorList>
            <person name="Sakamoto M."/>
            <person name="Sakurai N."/>
            <person name="Tanno H."/>
            <person name="Iino T."/>
            <person name="Ohkuma M."/>
            <person name="Endo A."/>
        </authorList>
    </citation>
    <scope>NUCLEOTIDE SEQUENCE</scope>
    <source>
        <strain evidence="12">JCM 17207</strain>
    </source>
</reference>
<evidence type="ECO:0000256" key="7">
    <source>
        <dbReference type="ARBA" id="ARBA00023014"/>
    </source>
</evidence>
<dbReference type="PANTHER" id="PTHR43837:SF1">
    <property type="entry name" value="RIBOSOMAL PROTEIN US12 METHYLTHIOTRANSFERASE RIMO"/>
    <property type="match status" value="1"/>
</dbReference>
<organism evidence="12 13">
    <name type="scientific">Faecalibacterium gallinarum</name>
    <dbReference type="NCBI Taxonomy" id="2903556"/>
    <lineage>
        <taxon>Bacteria</taxon>
        <taxon>Bacillati</taxon>
        <taxon>Bacillota</taxon>
        <taxon>Clostridia</taxon>
        <taxon>Eubacteriales</taxon>
        <taxon>Oscillospiraceae</taxon>
        <taxon>Faecalibacterium</taxon>
    </lineage>
</organism>
<protein>
    <recommendedName>
        <fullName evidence="8">Ribosomal protein uS12 methylthiotransferase RimO</fullName>
        <shortName evidence="8">uS12 MTTase</shortName>
        <shortName evidence="8">uS12 methylthiotransferase</shortName>
        <ecNumber evidence="8">2.8.4.4</ecNumber>
    </recommendedName>
    <alternativeName>
        <fullName evidence="8">Ribosomal protein uS12 (aspartate-C(3))-methylthiotransferase</fullName>
    </alternativeName>
    <alternativeName>
        <fullName evidence="8">Ribosome maturation factor RimO</fullName>
    </alternativeName>
</protein>
<dbReference type="SMART" id="SM00729">
    <property type="entry name" value="Elp3"/>
    <property type="match status" value="1"/>
</dbReference>
<feature type="binding site" evidence="8">
    <location>
        <position position="80"/>
    </location>
    <ligand>
        <name>[4Fe-4S] cluster</name>
        <dbReference type="ChEBI" id="CHEBI:49883"/>
        <label>1</label>
    </ligand>
</feature>
<dbReference type="PROSITE" id="PS51918">
    <property type="entry name" value="RADICAL_SAM"/>
    <property type="match status" value="1"/>
</dbReference>
<dbReference type="FunFam" id="3.80.30.20:FF:000001">
    <property type="entry name" value="tRNA-2-methylthio-N(6)-dimethylallyladenosine synthase 2"/>
    <property type="match status" value="1"/>
</dbReference>
<dbReference type="InterPro" id="IPR023404">
    <property type="entry name" value="rSAM_horseshoe"/>
</dbReference>
<keyword evidence="3 8" id="KW-0808">Transferase</keyword>
<evidence type="ECO:0000256" key="4">
    <source>
        <dbReference type="ARBA" id="ARBA00022691"/>
    </source>
</evidence>